<evidence type="ECO:0008006" key="3">
    <source>
        <dbReference type="Google" id="ProtNLM"/>
    </source>
</evidence>
<proteinExistence type="predicted"/>
<evidence type="ECO:0000313" key="1">
    <source>
        <dbReference type="EMBL" id="KAL3859412.1"/>
    </source>
</evidence>
<keyword evidence="2" id="KW-1185">Reference proteome</keyword>
<name>A0ABD3VCW7_SINWO</name>
<dbReference type="AlphaFoldDB" id="A0ABD3VCW7"/>
<reference evidence="1 2" key="1">
    <citation type="submission" date="2024-11" db="EMBL/GenBank/DDBJ databases">
        <title>Chromosome-level genome assembly of the freshwater bivalve Anodonta woodiana.</title>
        <authorList>
            <person name="Chen X."/>
        </authorList>
    </citation>
    <scope>NUCLEOTIDE SEQUENCE [LARGE SCALE GENOMIC DNA]</scope>
    <source>
        <strain evidence="1">MN2024</strain>
        <tissue evidence="1">Gills</tissue>
    </source>
</reference>
<organism evidence="1 2">
    <name type="scientific">Sinanodonta woodiana</name>
    <name type="common">Chinese pond mussel</name>
    <name type="synonym">Anodonta woodiana</name>
    <dbReference type="NCBI Taxonomy" id="1069815"/>
    <lineage>
        <taxon>Eukaryota</taxon>
        <taxon>Metazoa</taxon>
        <taxon>Spiralia</taxon>
        <taxon>Lophotrochozoa</taxon>
        <taxon>Mollusca</taxon>
        <taxon>Bivalvia</taxon>
        <taxon>Autobranchia</taxon>
        <taxon>Heteroconchia</taxon>
        <taxon>Palaeoheterodonta</taxon>
        <taxon>Unionida</taxon>
        <taxon>Unionoidea</taxon>
        <taxon>Unionidae</taxon>
        <taxon>Unioninae</taxon>
        <taxon>Sinanodonta</taxon>
    </lineage>
</organism>
<accession>A0ABD3VCW7</accession>
<dbReference type="Proteomes" id="UP001634394">
    <property type="component" value="Unassembled WGS sequence"/>
</dbReference>
<protein>
    <recommendedName>
        <fullName evidence="3">Polymerase nucleotidyl transferase domain-containing protein</fullName>
    </recommendedName>
</protein>
<dbReference type="EMBL" id="JBJQND010000012">
    <property type="protein sequence ID" value="KAL3859412.1"/>
    <property type="molecule type" value="Genomic_DNA"/>
</dbReference>
<evidence type="ECO:0000313" key="2">
    <source>
        <dbReference type="Proteomes" id="UP001634394"/>
    </source>
</evidence>
<gene>
    <name evidence="1" type="ORF">ACJMK2_009635</name>
</gene>
<sequence length="112" mass="12652">MEVLDSTELTEKLRWKRIEMWTQVEELLTLTFSKSNAKIHIFGSQAEATTISGITSDIDVVCHIIANTALEDLQSWEPGCGAALMIMDDNTPPGYVKLQQLYTNMPYPIYNL</sequence>
<comment type="caution">
    <text evidence="1">The sequence shown here is derived from an EMBL/GenBank/DDBJ whole genome shotgun (WGS) entry which is preliminary data.</text>
</comment>